<protein>
    <submittedName>
        <fullName evidence="6">2',3'-cyclic-nucleotide 2'-phosphodiesterase / 3'-nucleotidase</fullName>
    </submittedName>
</protein>
<dbReference type="InterPro" id="IPR004843">
    <property type="entry name" value="Calcineurin-like_PHP"/>
</dbReference>
<dbReference type="GO" id="GO:0046872">
    <property type="term" value="F:metal ion binding"/>
    <property type="evidence" value="ECO:0007669"/>
    <property type="project" value="InterPro"/>
</dbReference>
<feature type="compositionally biased region" description="Low complexity" evidence="3">
    <location>
        <begin position="20"/>
        <end position="30"/>
    </location>
</feature>
<sequence>MPQEPTTRRTAQDDHTPDRALAQAGWPTPAAATPARDALITVMGTSDLHGNCLNWDYYKDTPYTDTRADHIGIAKAAALIERIRTERGRGNTLLLDSGDTIQGTPLATYYSVVEPITETGTTHPMARAMNALDYDAVTLGNHEFNYGLDHLHTWISQMHAPALAANAVHHGTTDPAYPPYTLKRLKVTTTGPGTRPLTVGILGLTNPGSAVWDRHHVQGRLDFLDLVTTARRWVPRMRADGADIVIVSAHAGDNGTSSYRGDLPVENASALVARHVPGIDAILFGHAHREVPERLVTNEQTGEQVLMTMPSYWGRRLSVIDLALRHEHGRWHVLAKNALTLNTNTVEEHPRIRALVADQHATTVDYVNQVVATVTTELSAATACWTDTPIVDFVHRVQTDTLTAALAHTPRADLPVLSIAAPFNRSAAFPAGDLSIRDIAALYLYDNTLIGSVLTGAQLRDYLEHSARYYAQAPATGPVDPADLTNAEGTPDYNCDQIAGVDYTLDLARPAGRRLTTLTLNGTEVTDDQRFAVAVNNHRQAGGGAFPHIADAPVVHNAQPEIRQALIDHATRARTIDPADFHTVTWRLVRDGVPLFPETP</sequence>
<evidence type="ECO:0000313" key="7">
    <source>
        <dbReference type="Proteomes" id="UP000184452"/>
    </source>
</evidence>
<dbReference type="Gene3D" id="3.60.21.10">
    <property type="match status" value="1"/>
</dbReference>
<dbReference type="SUPFAM" id="SSF55816">
    <property type="entry name" value="5'-nucleotidase (syn. UDP-sugar hydrolase), C-terminal domain"/>
    <property type="match status" value="1"/>
</dbReference>
<evidence type="ECO:0000313" key="6">
    <source>
        <dbReference type="EMBL" id="SHI46155.1"/>
    </source>
</evidence>
<dbReference type="PANTHER" id="PTHR11575:SF6">
    <property type="entry name" value="2',3'-CYCLIC-NUCLEOTIDE 2'-PHOSPHODIESTERASE_3'-NUCLEOTIDASE"/>
    <property type="match status" value="1"/>
</dbReference>
<dbReference type="GO" id="GO:0009166">
    <property type="term" value="P:nucleotide catabolic process"/>
    <property type="evidence" value="ECO:0007669"/>
    <property type="project" value="InterPro"/>
</dbReference>
<feature type="domain" description="Calcineurin-like phosphoesterase" evidence="4">
    <location>
        <begin position="41"/>
        <end position="289"/>
    </location>
</feature>
<dbReference type="PRINTS" id="PR01607">
    <property type="entry name" value="APYRASEFAMLY"/>
</dbReference>
<dbReference type="InterPro" id="IPR036907">
    <property type="entry name" value="5'-Nucleotdase_C_sf"/>
</dbReference>
<dbReference type="OrthoDB" id="1016457at2"/>
<dbReference type="STRING" id="758803.SAMN05421803_101289"/>
<feature type="domain" description="5'-Nucleotidase C-terminal" evidence="5">
    <location>
        <begin position="370"/>
        <end position="550"/>
    </location>
</feature>
<dbReference type="AlphaFoldDB" id="A0A1M6BBR8"/>
<keyword evidence="1" id="KW-0732">Signal</keyword>
<gene>
    <name evidence="6" type="ORF">SAMN05421803_101289</name>
</gene>
<keyword evidence="7" id="KW-1185">Reference proteome</keyword>
<dbReference type="PANTHER" id="PTHR11575">
    <property type="entry name" value="5'-NUCLEOTIDASE-RELATED"/>
    <property type="match status" value="1"/>
</dbReference>
<dbReference type="RefSeq" id="WP_073374097.1">
    <property type="nucleotide sequence ID" value="NZ_FQZK01000001.1"/>
</dbReference>
<dbReference type="PROSITE" id="PS00786">
    <property type="entry name" value="5_NUCLEOTIDASE_2"/>
    <property type="match status" value="1"/>
</dbReference>
<dbReference type="SUPFAM" id="SSF56300">
    <property type="entry name" value="Metallo-dependent phosphatases"/>
    <property type="match status" value="1"/>
</dbReference>
<proteinExistence type="inferred from homology"/>
<dbReference type="InterPro" id="IPR006179">
    <property type="entry name" value="5_nucleotidase/apyrase"/>
</dbReference>
<evidence type="ECO:0000259" key="4">
    <source>
        <dbReference type="Pfam" id="PF00149"/>
    </source>
</evidence>
<dbReference type="EMBL" id="FQZK01000001">
    <property type="protein sequence ID" value="SHI46155.1"/>
    <property type="molecule type" value="Genomic_DNA"/>
</dbReference>
<comment type="similarity">
    <text evidence="2">Belongs to the 5'-nucleotidase family.</text>
</comment>
<keyword evidence="2" id="KW-0547">Nucleotide-binding</keyword>
<dbReference type="Proteomes" id="UP000184452">
    <property type="component" value="Unassembled WGS sequence"/>
</dbReference>
<dbReference type="InterPro" id="IPR006146">
    <property type="entry name" value="5'-Nucleotdase_CS"/>
</dbReference>
<dbReference type="GO" id="GO:0030288">
    <property type="term" value="C:outer membrane-bounded periplasmic space"/>
    <property type="evidence" value="ECO:0007669"/>
    <property type="project" value="TreeGrafter"/>
</dbReference>
<accession>A0A1M6BBR8</accession>
<evidence type="ECO:0000256" key="1">
    <source>
        <dbReference type="ARBA" id="ARBA00022729"/>
    </source>
</evidence>
<organism evidence="6 7">
    <name type="scientific">Nocardiopsis flavescens</name>
    <dbReference type="NCBI Taxonomy" id="758803"/>
    <lineage>
        <taxon>Bacteria</taxon>
        <taxon>Bacillati</taxon>
        <taxon>Actinomycetota</taxon>
        <taxon>Actinomycetes</taxon>
        <taxon>Streptosporangiales</taxon>
        <taxon>Nocardiopsidaceae</taxon>
        <taxon>Nocardiopsis</taxon>
    </lineage>
</organism>
<dbReference type="Gene3D" id="3.90.780.10">
    <property type="entry name" value="5'-Nucleotidase, C-terminal domain"/>
    <property type="match status" value="1"/>
</dbReference>
<dbReference type="InterPro" id="IPR008334">
    <property type="entry name" value="5'-Nucleotdase_C"/>
</dbReference>
<dbReference type="GO" id="GO:0000166">
    <property type="term" value="F:nucleotide binding"/>
    <property type="evidence" value="ECO:0007669"/>
    <property type="project" value="UniProtKB-KW"/>
</dbReference>
<feature type="region of interest" description="Disordered" evidence="3">
    <location>
        <begin position="1"/>
        <end position="30"/>
    </location>
</feature>
<name>A0A1M6BBR8_9ACTN</name>
<evidence type="ECO:0000259" key="5">
    <source>
        <dbReference type="Pfam" id="PF02872"/>
    </source>
</evidence>
<reference evidence="6 7" key="1">
    <citation type="submission" date="2016-11" db="EMBL/GenBank/DDBJ databases">
        <authorList>
            <person name="Jaros S."/>
            <person name="Januszkiewicz K."/>
            <person name="Wedrychowicz H."/>
        </authorList>
    </citation>
    <scope>NUCLEOTIDE SEQUENCE [LARGE SCALE GENOMIC DNA]</scope>
    <source>
        <strain evidence="6 7">CGMCC 4.5723</strain>
    </source>
</reference>
<feature type="compositionally biased region" description="Basic and acidic residues" evidence="3">
    <location>
        <begin position="1"/>
        <end position="18"/>
    </location>
</feature>
<keyword evidence="2" id="KW-0378">Hydrolase</keyword>
<dbReference type="GO" id="GO:0016788">
    <property type="term" value="F:hydrolase activity, acting on ester bonds"/>
    <property type="evidence" value="ECO:0007669"/>
    <property type="project" value="InterPro"/>
</dbReference>
<dbReference type="InterPro" id="IPR029052">
    <property type="entry name" value="Metallo-depent_PP-like"/>
</dbReference>
<dbReference type="Pfam" id="PF02872">
    <property type="entry name" value="5_nucleotid_C"/>
    <property type="match status" value="1"/>
</dbReference>
<evidence type="ECO:0000256" key="3">
    <source>
        <dbReference type="SAM" id="MobiDB-lite"/>
    </source>
</evidence>
<evidence type="ECO:0000256" key="2">
    <source>
        <dbReference type="RuleBase" id="RU362119"/>
    </source>
</evidence>
<dbReference type="Pfam" id="PF00149">
    <property type="entry name" value="Metallophos"/>
    <property type="match status" value="1"/>
</dbReference>